<dbReference type="AlphaFoldDB" id="A0AAD7C2L0"/>
<feature type="region of interest" description="Disordered" evidence="1">
    <location>
        <begin position="1"/>
        <end position="31"/>
    </location>
</feature>
<organism evidence="2 3">
    <name type="scientific">Roridomyces roridus</name>
    <dbReference type="NCBI Taxonomy" id="1738132"/>
    <lineage>
        <taxon>Eukaryota</taxon>
        <taxon>Fungi</taxon>
        <taxon>Dikarya</taxon>
        <taxon>Basidiomycota</taxon>
        <taxon>Agaricomycotina</taxon>
        <taxon>Agaricomycetes</taxon>
        <taxon>Agaricomycetidae</taxon>
        <taxon>Agaricales</taxon>
        <taxon>Marasmiineae</taxon>
        <taxon>Mycenaceae</taxon>
        <taxon>Roridomyces</taxon>
    </lineage>
</organism>
<evidence type="ECO:0000313" key="2">
    <source>
        <dbReference type="EMBL" id="KAJ7637181.1"/>
    </source>
</evidence>
<dbReference type="Proteomes" id="UP001221142">
    <property type="component" value="Unassembled WGS sequence"/>
</dbReference>
<gene>
    <name evidence="2" type="ORF">FB45DRAFT_457828</name>
</gene>
<comment type="caution">
    <text evidence="2">The sequence shown here is derived from an EMBL/GenBank/DDBJ whole genome shotgun (WGS) entry which is preliminary data.</text>
</comment>
<proteinExistence type="predicted"/>
<keyword evidence="3" id="KW-1185">Reference proteome</keyword>
<feature type="region of interest" description="Disordered" evidence="1">
    <location>
        <begin position="65"/>
        <end position="87"/>
    </location>
</feature>
<feature type="compositionally biased region" description="Basic residues" evidence="1">
    <location>
        <begin position="10"/>
        <end position="20"/>
    </location>
</feature>
<name>A0AAD7C2L0_9AGAR</name>
<evidence type="ECO:0000313" key="3">
    <source>
        <dbReference type="Proteomes" id="UP001221142"/>
    </source>
</evidence>
<feature type="region of interest" description="Disordered" evidence="1">
    <location>
        <begin position="100"/>
        <end position="143"/>
    </location>
</feature>
<reference evidence="2" key="1">
    <citation type="submission" date="2023-03" db="EMBL/GenBank/DDBJ databases">
        <title>Massive genome expansion in bonnet fungi (Mycena s.s.) driven by repeated elements and novel gene families across ecological guilds.</title>
        <authorList>
            <consortium name="Lawrence Berkeley National Laboratory"/>
            <person name="Harder C.B."/>
            <person name="Miyauchi S."/>
            <person name="Viragh M."/>
            <person name="Kuo A."/>
            <person name="Thoen E."/>
            <person name="Andreopoulos B."/>
            <person name="Lu D."/>
            <person name="Skrede I."/>
            <person name="Drula E."/>
            <person name="Henrissat B."/>
            <person name="Morin E."/>
            <person name="Kohler A."/>
            <person name="Barry K."/>
            <person name="LaButti K."/>
            <person name="Morin E."/>
            <person name="Salamov A."/>
            <person name="Lipzen A."/>
            <person name="Mereny Z."/>
            <person name="Hegedus B."/>
            <person name="Baldrian P."/>
            <person name="Stursova M."/>
            <person name="Weitz H."/>
            <person name="Taylor A."/>
            <person name="Grigoriev I.V."/>
            <person name="Nagy L.G."/>
            <person name="Martin F."/>
            <person name="Kauserud H."/>
        </authorList>
    </citation>
    <scope>NUCLEOTIDE SEQUENCE</scope>
    <source>
        <strain evidence="2">9284</strain>
    </source>
</reference>
<feature type="compositionally biased region" description="Low complexity" evidence="1">
    <location>
        <begin position="102"/>
        <end position="128"/>
    </location>
</feature>
<evidence type="ECO:0000256" key="1">
    <source>
        <dbReference type="SAM" id="MobiDB-lite"/>
    </source>
</evidence>
<dbReference type="EMBL" id="JARKIF010000006">
    <property type="protein sequence ID" value="KAJ7637181.1"/>
    <property type="molecule type" value="Genomic_DNA"/>
</dbReference>
<protein>
    <submittedName>
        <fullName evidence="2">Uncharacterized protein</fullName>
    </submittedName>
</protein>
<feature type="compositionally biased region" description="Polar residues" evidence="1">
    <location>
        <begin position="21"/>
        <end position="31"/>
    </location>
</feature>
<sequence length="376" mass="42191">MEGPPVQVYKTRRPATRRHTSSNLPATTTRPQVSLATSSALTIPAMFSAFSPIKLVNYVFGQTAPAPSGDRERKHHHRKAYKPAPLVSRLQQFKRLEHGARLGSQSSSSRASSLGSFSSSGSSSLTSSETVELDAPAPAPKVDQQQDTFFDMEIARLQIHNHRNGAGIAVADPFANGLGVRHLHRQASRDRFSLETLPKQAPPIFYHPEPSALRTPPSFIVRKWREWKNDVDSMAWDRQVLALVQGDLTAQRWALYQQRWDVALHDTEDCLPLIFHQIPWPVQEIVKTPEQIKAVDVHRYLFGTITLADLIPEIILPRLAQEIVRWRADRVELVLQNVVFYQREEVAIGAGIVYEILLEAEAAIKQSAVQRAECGL</sequence>
<accession>A0AAD7C2L0</accession>